<dbReference type="GO" id="GO:0045454">
    <property type="term" value="P:cell redox homeostasis"/>
    <property type="evidence" value="ECO:0007669"/>
    <property type="project" value="InterPro"/>
</dbReference>
<accession>A0A813F8T1</accession>
<evidence type="ECO:0000256" key="9">
    <source>
        <dbReference type="ARBA" id="ARBA00023284"/>
    </source>
</evidence>
<evidence type="ECO:0000256" key="4">
    <source>
        <dbReference type="ARBA" id="ARBA00022630"/>
    </source>
</evidence>
<sequence>MLATAFLGTGQAAGVEIGSNMMFQARFARVAKPGLWTVSRAYGGAAAAVAPVSADGTASRALLTGTIALAAAVNRRRRRSLLPWRGVRSAATAAASADGPYDYDLFTIGGGSGGVRGSRWAASQFGAKVGLAELPFAIVSDKLTAGGLGGTCVIRGCVPKKLMIYGSHLHEDLKDAAGYGWSLPEGTEPKLDWDKLVAAKDAEVTRLNGIYKKLLDGAGVQHFEGYARVVDPHTVDVDGKKYTAKYICVATGGRATRLPIPGCDLDGVVTSDEALALPKLPKKLVVIGGGYIAVEFACYFHGYGSEVHLVFRQDTPLGGFDQDVRDHLLEVLKAKGIHVHSGESPLSIEAAGEGQLSFKTDKGTEVVADNVMFATGRRPSSADLGLEKVGVDLCPKSGKILVDEYSRTNVDSIFAIGDVTDRINLTPVALMEGMAMARTMFAGAPSKPDYEGVPCAVFSQPPIGSCGLTEPDAAKKYGSVDVYVTKFKTMKHTMPTGRGEEERMMMKMIVVSEGFDHADKVVGCHMVGAEAGDMMQGIGVAMKAGAKKAHFDATIGIHPTSAEEWCTMRTKTRTTTAAEVA</sequence>
<dbReference type="InterPro" id="IPR004099">
    <property type="entry name" value="Pyr_nucl-diS_OxRdtase_dimer"/>
</dbReference>
<evidence type="ECO:0000313" key="13">
    <source>
        <dbReference type="EMBL" id="CAE8608963.1"/>
    </source>
</evidence>
<keyword evidence="4 10" id="KW-0285">Flavoprotein</keyword>
<evidence type="ECO:0000259" key="12">
    <source>
        <dbReference type="Pfam" id="PF07992"/>
    </source>
</evidence>
<keyword evidence="7 10" id="KW-0560">Oxidoreductase</keyword>
<organism evidence="13 14">
    <name type="scientific">Polarella glacialis</name>
    <name type="common">Dinoflagellate</name>
    <dbReference type="NCBI Taxonomy" id="89957"/>
    <lineage>
        <taxon>Eukaryota</taxon>
        <taxon>Sar</taxon>
        <taxon>Alveolata</taxon>
        <taxon>Dinophyceae</taxon>
        <taxon>Suessiales</taxon>
        <taxon>Suessiaceae</taxon>
        <taxon>Polarella</taxon>
    </lineage>
</organism>
<name>A0A813F8T1_POLGL</name>
<dbReference type="Gene3D" id="3.50.50.60">
    <property type="entry name" value="FAD/NAD(P)-binding domain"/>
    <property type="match status" value="2"/>
</dbReference>
<dbReference type="SUPFAM" id="SSF51905">
    <property type="entry name" value="FAD/NAD(P)-binding domain"/>
    <property type="match status" value="1"/>
</dbReference>
<keyword evidence="5 10" id="KW-0274">FAD</keyword>
<evidence type="ECO:0000256" key="3">
    <source>
        <dbReference type="ARBA" id="ARBA00011738"/>
    </source>
</evidence>
<dbReference type="InterPro" id="IPR023753">
    <property type="entry name" value="FAD/NAD-binding_dom"/>
</dbReference>
<dbReference type="PRINTS" id="PR00411">
    <property type="entry name" value="PNDRDTASEI"/>
</dbReference>
<dbReference type="PRINTS" id="PR00368">
    <property type="entry name" value="FADPNR"/>
</dbReference>
<dbReference type="PROSITE" id="PS00076">
    <property type="entry name" value="PYRIDINE_REDOX_1"/>
    <property type="match status" value="1"/>
</dbReference>
<dbReference type="GO" id="GO:0005739">
    <property type="term" value="C:mitochondrion"/>
    <property type="evidence" value="ECO:0007669"/>
    <property type="project" value="TreeGrafter"/>
</dbReference>
<dbReference type="PANTHER" id="PTHR42737:SF2">
    <property type="entry name" value="GLUTATHIONE REDUCTASE"/>
    <property type="match status" value="1"/>
</dbReference>
<evidence type="ECO:0000256" key="2">
    <source>
        <dbReference type="ARBA" id="ARBA00007532"/>
    </source>
</evidence>
<evidence type="ECO:0000256" key="5">
    <source>
        <dbReference type="ARBA" id="ARBA00022827"/>
    </source>
</evidence>
<comment type="subunit">
    <text evidence="3">Homodimer.</text>
</comment>
<keyword evidence="8" id="KW-1015">Disulfide bond</keyword>
<dbReference type="GO" id="GO:0005829">
    <property type="term" value="C:cytosol"/>
    <property type="evidence" value="ECO:0007669"/>
    <property type="project" value="TreeGrafter"/>
</dbReference>
<dbReference type="InterPro" id="IPR036188">
    <property type="entry name" value="FAD/NAD-bd_sf"/>
</dbReference>
<evidence type="ECO:0000256" key="1">
    <source>
        <dbReference type="ARBA" id="ARBA00001974"/>
    </source>
</evidence>
<comment type="cofactor">
    <cofactor evidence="1">
        <name>FAD</name>
        <dbReference type="ChEBI" id="CHEBI:57692"/>
    </cofactor>
</comment>
<comment type="similarity">
    <text evidence="2 10">Belongs to the class-I pyridine nucleotide-disulfide oxidoreductase family.</text>
</comment>
<feature type="domain" description="Pyridine nucleotide-disulphide oxidoreductase dimerisation" evidence="11">
    <location>
        <begin position="453"/>
        <end position="568"/>
    </location>
</feature>
<dbReference type="Pfam" id="PF07992">
    <property type="entry name" value="Pyr_redox_2"/>
    <property type="match status" value="1"/>
</dbReference>
<dbReference type="GO" id="GO:0004362">
    <property type="term" value="F:glutathione-disulfide reductase (NADPH) activity"/>
    <property type="evidence" value="ECO:0007669"/>
    <property type="project" value="TreeGrafter"/>
</dbReference>
<reference evidence="13" key="1">
    <citation type="submission" date="2021-02" db="EMBL/GenBank/DDBJ databases">
        <authorList>
            <person name="Dougan E. K."/>
            <person name="Rhodes N."/>
            <person name="Thang M."/>
            <person name="Chan C."/>
        </authorList>
    </citation>
    <scope>NUCLEOTIDE SEQUENCE</scope>
</reference>
<feature type="domain" description="FAD/NAD(P)-binding" evidence="12">
    <location>
        <begin position="104"/>
        <end position="433"/>
    </location>
</feature>
<dbReference type="InterPro" id="IPR016156">
    <property type="entry name" value="FAD/NAD-linked_Rdtase_dimer_sf"/>
</dbReference>
<dbReference type="SUPFAM" id="SSF55424">
    <property type="entry name" value="FAD/NAD-linked reductases, dimerisation (C-terminal) domain"/>
    <property type="match status" value="1"/>
</dbReference>
<dbReference type="EMBL" id="CAJNNV010024219">
    <property type="protein sequence ID" value="CAE8608963.1"/>
    <property type="molecule type" value="Genomic_DNA"/>
</dbReference>
<dbReference type="InterPro" id="IPR012999">
    <property type="entry name" value="Pyr_OxRdtase_I_AS"/>
</dbReference>
<protein>
    <recommendedName>
        <fullName evidence="15">Glutathione-disulfide reductase</fullName>
    </recommendedName>
</protein>
<proteinExistence type="inferred from homology"/>
<dbReference type="OrthoDB" id="5956163at2759"/>
<dbReference type="GO" id="GO:0034599">
    <property type="term" value="P:cellular response to oxidative stress"/>
    <property type="evidence" value="ECO:0007669"/>
    <property type="project" value="TreeGrafter"/>
</dbReference>
<comment type="caution">
    <text evidence="13">The sequence shown here is derived from an EMBL/GenBank/DDBJ whole genome shotgun (WGS) entry which is preliminary data.</text>
</comment>
<evidence type="ECO:0000259" key="11">
    <source>
        <dbReference type="Pfam" id="PF02852"/>
    </source>
</evidence>
<gene>
    <name evidence="13" type="ORF">PGLA1383_LOCUS26786</name>
</gene>
<dbReference type="AlphaFoldDB" id="A0A813F8T1"/>
<keyword evidence="14" id="KW-1185">Reference proteome</keyword>
<dbReference type="NCBIfam" id="NF004776">
    <property type="entry name" value="PRK06116.1"/>
    <property type="match status" value="1"/>
</dbReference>
<evidence type="ECO:0008006" key="15">
    <source>
        <dbReference type="Google" id="ProtNLM"/>
    </source>
</evidence>
<dbReference type="Gene3D" id="3.30.390.30">
    <property type="match status" value="1"/>
</dbReference>
<evidence type="ECO:0000256" key="10">
    <source>
        <dbReference type="RuleBase" id="RU003691"/>
    </source>
</evidence>
<keyword evidence="6" id="KW-0521">NADP</keyword>
<dbReference type="FunFam" id="3.50.50.60:FF:000051">
    <property type="entry name" value="Glutathione reductase"/>
    <property type="match status" value="1"/>
</dbReference>
<dbReference type="PANTHER" id="PTHR42737">
    <property type="entry name" value="GLUTATHIONE REDUCTASE"/>
    <property type="match status" value="1"/>
</dbReference>
<evidence type="ECO:0000313" key="14">
    <source>
        <dbReference type="Proteomes" id="UP000654075"/>
    </source>
</evidence>
<evidence type="ECO:0000256" key="7">
    <source>
        <dbReference type="ARBA" id="ARBA00023002"/>
    </source>
</evidence>
<dbReference type="InterPro" id="IPR046952">
    <property type="entry name" value="GSHR/TRXR-like"/>
</dbReference>
<dbReference type="OMA" id="CFDYVKP"/>
<dbReference type="Pfam" id="PF02852">
    <property type="entry name" value="Pyr_redox_dim"/>
    <property type="match status" value="1"/>
</dbReference>
<keyword evidence="9 10" id="KW-0676">Redox-active center</keyword>
<dbReference type="GO" id="GO:0050660">
    <property type="term" value="F:flavin adenine dinucleotide binding"/>
    <property type="evidence" value="ECO:0007669"/>
    <property type="project" value="InterPro"/>
</dbReference>
<evidence type="ECO:0000256" key="6">
    <source>
        <dbReference type="ARBA" id="ARBA00022857"/>
    </source>
</evidence>
<dbReference type="GO" id="GO:0006749">
    <property type="term" value="P:glutathione metabolic process"/>
    <property type="evidence" value="ECO:0007669"/>
    <property type="project" value="TreeGrafter"/>
</dbReference>
<evidence type="ECO:0000256" key="8">
    <source>
        <dbReference type="ARBA" id="ARBA00023157"/>
    </source>
</evidence>
<dbReference type="Proteomes" id="UP000654075">
    <property type="component" value="Unassembled WGS sequence"/>
</dbReference>